<dbReference type="Gene3D" id="2.60.40.680">
    <property type="match status" value="1"/>
</dbReference>
<sequence length="252" mass="27991">MLVIVLAFATLSMTVMPVSGDTKGSMTIKSAYDDGRGTKELDVSINNIEGLHAGQFELHYNSDFGYIRDAELGSVLGDSITSLNMEQAKEGVISLSFASLKELPESGTLLDFEFYVQQSNDSTKTEFTLKEAALYNEEEEEISYNSSEGFIKPFQGESLPNQEVTSDKEWTVSFNTEMSGEIVNSSTVFVLNHRGDIVPTEVELRDNGKKAVVSPVNEYDNRYRYELIVSEQLFSSDGQLLKQAVKLPFAIK</sequence>
<name>A0A1G8S174_9BACI</name>
<dbReference type="RefSeq" id="WP_143004699.1">
    <property type="nucleotide sequence ID" value="NZ_FNEV01000003.1"/>
</dbReference>
<dbReference type="AlphaFoldDB" id="A0A1G8S174"/>
<evidence type="ECO:0000256" key="1">
    <source>
        <dbReference type="ARBA" id="ARBA00022729"/>
    </source>
</evidence>
<evidence type="ECO:0000256" key="2">
    <source>
        <dbReference type="SAM" id="SignalP"/>
    </source>
</evidence>
<accession>A0A1G8S174</accession>
<keyword evidence="4" id="KW-1185">Reference proteome</keyword>
<evidence type="ECO:0008006" key="5">
    <source>
        <dbReference type="Google" id="ProtNLM"/>
    </source>
</evidence>
<protein>
    <recommendedName>
        <fullName evidence="5">SbsA Ig-like domain-containing protein</fullName>
    </recommendedName>
</protein>
<keyword evidence="1 2" id="KW-0732">Signal</keyword>
<feature type="signal peptide" evidence="2">
    <location>
        <begin position="1"/>
        <end position="20"/>
    </location>
</feature>
<dbReference type="EMBL" id="FNEV01000003">
    <property type="protein sequence ID" value="SDJ22967.1"/>
    <property type="molecule type" value="Genomic_DNA"/>
</dbReference>
<dbReference type="InterPro" id="IPR014755">
    <property type="entry name" value="Cu-Rt/internalin_Ig-like"/>
</dbReference>
<dbReference type="STRING" id="86666.SAMN04490247_1199"/>
<organism evidence="3 4">
    <name type="scientific">Salimicrobium halophilum</name>
    <dbReference type="NCBI Taxonomy" id="86666"/>
    <lineage>
        <taxon>Bacteria</taxon>
        <taxon>Bacillati</taxon>
        <taxon>Bacillota</taxon>
        <taxon>Bacilli</taxon>
        <taxon>Bacillales</taxon>
        <taxon>Bacillaceae</taxon>
        <taxon>Salimicrobium</taxon>
    </lineage>
</organism>
<dbReference type="GO" id="GO:0030246">
    <property type="term" value="F:carbohydrate binding"/>
    <property type="evidence" value="ECO:0007669"/>
    <property type="project" value="InterPro"/>
</dbReference>
<dbReference type="Proteomes" id="UP000199225">
    <property type="component" value="Unassembled WGS sequence"/>
</dbReference>
<evidence type="ECO:0000313" key="4">
    <source>
        <dbReference type="Proteomes" id="UP000199225"/>
    </source>
</evidence>
<reference evidence="4" key="1">
    <citation type="submission" date="2016-10" db="EMBL/GenBank/DDBJ databases">
        <authorList>
            <person name="Varghese N."/>
            <person name="Submissions S."/>
        </authorList>
    </citation>
    <scope>NUCLEOTIDE SEQUENCE [LARGE SCALE GENOMIC DNA]</scope>
    <source>
        <strain evidence="4">DSM 4771</strain>
    </source>
</reference>
<dbReference type="Gene3D" id="2.60.40.1220">
    <property type="match status" value="1"/>
</dbReference>
<dbReference type="OrthoDB" id="2781053at2"/>
<dbReference type="SUPFAM" id="SSF49384">
    <property type="entry name" value="Carbohydrate-binding domain"/>
    <property type="match status" value="1"/>
</dbReference>
<gene>
    <name evidence="3" type="ORF">SAMN04490247_1199</name>
</gene>
<proteinExistence type="predicted"/>
<evidence type="ECO:0000313" key="3">
    <source>
        <dbReference type="EMBL" id="SDJ22967.1"/>
    </source>
</evidence>
<feature type="chain" id="PRO_5011580583" description="SbsA Ig-like domain-containing protein" evidence="2">
    <location>
        <begin position="21"/>
        <end position="252"/>
    </location>
</feature>
<dbReference type="InterPro" id="IPR008965">
    <property type="entry name" value="CBM2/CBM3_carb-bd_dom_sf"/>
</dbReference>